<evidence type="ECO:0000256" key="8">
    <source>
        <dbReference type="ARBA" id="ARBA00048027"/>
    </source>
</evidence>
<keyword evidence="1 9" id="KW-1003">Cell membrane</keyword>
<accession>A0A1G9KMR9</accession>
<feature type="domain" description="SRP54-type proteins GTP-binding" evidence="11">
    <location>
        <begin position="378"/>
        <end position="391"/>
    </location>
</feature>
<evidence type="ECO:0000256" key="6">
    <source>
        <dbReference type="ARBA" id="ARBA00023136"/>
    </source>
</evidence>
<dbReference type="GO" id="GO:0005047">
    <property type="term" value="F:signal recognition particle binding"/>
    <property type="evidence" value="ECO:0007669"/>
    <property type="project" value="TreeGrafter"/>
</dbReference>
<dbReference type="InterPro" id="IPR004390">
    <property type="entry name" value="SR_rcpt_FtsY"/>
</dbReference>
<keyword evidence="6 9" id="KW-0472">Membrane</keyword>
<dbReference type="InterPro" id="IPR036225">
    <property type="entry name" value="SRP/SRP_N"/>
</dbReference>
<dbReference type="GO" id="GO:0003924">
    <property type="term" value="F:GTPase activity"/>
    <property type="evidence" value="ECO:0007669"/>
    <property type="project" value="UniProtKB-UniRule"/>
</dbReference>
<evidence type="ECO:0000256" key="9">
    <source>
        <dbReference type="HAMAP-Rule" id="MF_00920"/>
    </source>
</evidence>
<dbReference type="NCBIfam" id="TIGR00064">
    <property type="entry name" value="ftsY"/>
    <property type="match status" value="1"/>
</dbReference>
<keyword evidence="4 9" id="KW-0378">Hydrolase</keyword>
<evidence type="ECO:0000256" key="4">
    <source>
        <dbReference type="ARBA" id="ARBA00022801"/>
    </source>
</evidence>
<organism evidence="12 13">
    <name type="scientific">Geodermatophilus siccatus</name>
    <dbReference type="NCBI Taxonomy" id="1137991"/>
    <lineage>
        <taxon>Bacteria</taxon>
        <taxon>Bacillati</taxon>
        <taxon>Actinomycetota</taxon>
        <taxon>Actinomycetes</taxon>
        <taxon>Geodermatophilales</taxon>
        <taxon>Geodermatophilaceae</taxon>
        <taxon>Geodermatophilus</taxon>
    </lineage>
</organism>
<name>A0A1G9KMR9_9ACTN</name>
<evidence type="ECO:0000256" key="2">
    <source>
        <dbReference type="ARBA" id="ARBA00022490"/>
    </source>
</evidence>
<reference evidence="13" key="1">
    <citation type="submission" date="2016-10" db="EMBL/GenBank/DDBJ databases">
        <authorList>
            <person name="Varghese N."/>
            <person name="Submissions S."/>
        </authorList>
    </citation>
    <scope>NUCLEOTIDE SEQUENCE [LARGE SCALE GENOMIC DNA]</scope>
    <source>
        <strain evidence="13">DSM 45419</strain>
    </source>
</reference>
<comment type="subcellular location">
    <subcellularLocation>
        <location evidence="9">Cell membrane</location>
        <topology evidence="9">Peripheral membrane protein</topology>
        <orientation evidence="9">Cytoplasmic side</orientation>
    </subcellularLocation>
    <subcellularLocation>
        <location evidence="9">Cytoplasm</location>
    </subcellularLocation>
</comment>
<protein>
    <recommendedName>
        <fullName evidence="9">Signal recognition particle receptor FtsY</fullName>
        <shortName evidence="9">SRP receptor</shortName>
        <ecNumber evidence="9">3.6.5.4</ecNumber>
    </recommendedName>
</protein>
<evidence type="ECO:0000313" key="13">
    <source>
        <dbReference type="Proteomes" id="UP000198680"/>
    </source>
</evidence>
<dbReference type="FunFam" id="3.40.50.300:FF:000053">
    <property type="entry name" value="Signal recognition particle receptor FtsY"/>
    <property type="match status" value="1"/>
</dbReference>
<dbReference type="AlphaFoldDB" id="A0A1G9KMR9"/>
<comment type="function">
    <text evidence="9">Involved in targeting and insertion of nascent membrane proteins into the cytoplasmic membrane. Acts as a receptor for the complex formed by the signal recognition particle (SRP) and the ribosome-nascent chain (RNC).</text>
</comment>
<gene>
    <name evidence="9" type="primary">ftsY</name>
    <name evidence="12" type="ORF">SAMN05660642_00082</name>
</gene>
<dbReference type="HAMAP" id="MF_00920">
    <property type="entry name" value="FtsY"/>
    <property type="match status" value="1"/>
</dbReference>
<evidence type="ECO:0000256" key="1">
    <source>
        <dbReference type="ARBA" id="ARBA00022475"/>
    </source>
</evidence>
<dbReference type="GO" id="GO:0005525">
    <property type="term" value="F:GTP binding"/>
    <property type="evidence" value="ECO:0007669"/>
    <property type="project" value="UniProtKB-UniRule"/>
</dbReference>
<dbReference type="PROSITE" id="PS00300">
    <property type="entry name" value="SRP54"/>
    <property type="match status" value="1"/>
</dbReference>
<dbReference type="InterPro" id="IPR027417">
    <property type="entry name" value="P-loop_NTPase"/>
</dbReference>
<comment type="subunit">
    <text evidence="9">Part of the signal recognition particle protein translocation system, which is composed of SRP and FtsY.</text>
</comment>
<dbReference type="SUPFAM" id="SSF47364">
    <property type="entry name" value="Domain of the SRP/SRP receptor G-proteins"/>
    <property type="match status" value="1"/>
</dbReference>
<dbReference type="PANTHER" id="PTHR43134:SF1">
    <property type="entry name" value="SIGNAL RECOGNITION PARTICLE RECEPTOR SUBUNIT ALPHA"/>
    <property type="match status" value="1"/>
</dbReference>
<dbReference type="Pfam" id="PF00448">
    <property type="entry name" value="SRP54"/>
    <property type="match status" value="1"/>
</dbReference>
<sequence>MEFVLIAIAILLVGLVLGVSLLVGRGRRTTRLDDDAAAGTTLTRPRPPTPTTEAPPRPSGATASGMGTTAEPDAVSPEAPPEVELPPAAPEPGLVFETPPPSAGRLVRLRSRLARSQSNLGRGLLTVLARERLTEDDWEEVEETLLAADVGVAATQQIVDRLRTQSMVLATASGPELRRLLVRELTAVLGPDLDRSLGVDRHDGRPGIVLVVGVNGAGKTTTVGKIARVLVGDGRSVVLGAADTFRAAAADQLETWGERVGVLTVRGREGADPASVAFDAARTGIEGEVDTVVIDTAGRLHTKGGLMDELGKIKRVVEKVAPVTEVLLVLDATTGQNGVVQARVFTEAVTVTGVVLTKLDGTAKGGIVVSVQRELGIPVKLVGLGEGADDLAPFEPEAFAEALVGGAD</sequence>
<feature type="binding site" evidence="9">
    <location>
        <begin position="295"/>
        <end position="299"/>
    </location>
    <ligand>
        <name>GTP</name>
        <dbReference type="ChEBI" id="CHEBI:37565"/>
    </ligand>
</feature>
<feature type="binding site" evidence="9">
    <location>
        <begin position="213"/>
        <end position="220"/>
    </location>
    <ligand>
        <name>GTP</name>
        <dbReference type="ChEBI" id="CHEBI:37565"/>
    </ligand>
</feature>
<dbReference type="STRING" id="1137991.SAMN05660642_00082"/>
<evidence type="ECO:0000256" key="10">
    <source>
        <dbReference type="SAM" id="MobiDB-lite"/>
    </source>
</evidence>
<dbReference type="Gene3D" id="3.40.50.300">
    <property type="entry name" value="P-loop containing nucleotide triphosphate hydrolases"/>
    <property type="match status" value="1"/>
</dbReference>
<comment type="similarity">
    <text evidence="9">Belongs to the GTP-binding SRP family. FtsY subfamily.</text>
</comment>
<proteinExistence type="inferred from homology"/>
<keyword evidence="2 9" id="KW-0963">Cytoplasm</keyword>
<dbReference type="FunFam" id="1.20.120.140:FF:000002">
    <property type="entry name" value="Signal recognition particle receptor FtsY"/>
    <property type="match status" value="1"/>
</dbReference>
<dbReference type="SMART" id="SM00382">
    <property type="entry name" value="AAA"/>
    <property type="match status" value="1"/>
</dbReference>
<keyword evidence="13" id="KW-1185">Reference proteome</keyword>
<evidence type="ECO:0000256" key="3">
    <source>
        <dbReference type="ARBA" id="ARBA00022741"/>
    </source>
</evidence>
<dbReference type="InterPro" id="IPR042101">
    <property type="entry name" value="SRP54_N_sf"/>
</dbReference>
<dbReference type="EMBL" id="FNHE01000001">
    <property type="protein sequence ID" value="SDL50949.1"/>
    <property type="molecule type" value="Genomic_DNA"/>
</dbReference>
<comment type="catalytic activity">
    <reaction evidence="8 9">
        <text>GTP + H2O = GDP + phosphate + H(+)</text>
        <dbReference type="Rhea" id="RHEA:19669"/>
        <dbReference type="ChEBI" id="CHEBI:15377"/>
        <dbReference type="ChEBI" id="CHEBI:15378"/>
        <dbReference type="ChEBI" id="CHEBI:37565"/>
        <dbReference type="ChEBI" id="CHEBI:43474"/>
        <dbReference type="ChEBI" id="CHEBI:58189"/>
        <dbReference type="EC" id="3.6.5.4"/>
    </reaction>
</comment>
<dbReference type="InterPro" id="IPR003593">
    <property type="entry name" value="AAA+_ATPase"/>
</dbReference>
<dbReference type="SUPFAM" id="SSF52540">
    <property type="entry name" value="P-loop containing nucleoside triphosphate hydrolases"/>
    <property type="match status" value="1"/>
</dbReference>
<keyword evidence="3 9" id="KW-0547">Nucleotide-binding</keyword>
<evidence type="ECO:0000313" key="12">
    <source>
        <dbReference type="EMBL" id="SDL50949.1"/>
    </source>
</evidence>
<feature type="compositionally biased region" description="Pro residues" evidence="10">
    <location>
        <begin position="45"/>
        <end position="58"/>
    </location>
</feature>
<dbReference type="GO" id="GO:0005886">
    <property type="term" value="C:plasma membrane"/>
    <property type="evidence" value="ECO:0007669"/>
    <property type="project" value="UniProtKB-SubCell"/>
</dbReference>
<dbReference type="InterPro" id="IPR013822">
    <property type="entry name" value="Signal_recog_particl_SRP54_hlx"/>
</dbReference>
<dbReference type="Gene3D" id="1.20.120.140">
    <property type="entry name" value="Signal recognition particle SRP54, nucleotide-binding domain"/>
    <property type="match status" value="1"/>
</dbReference>
<dbReference type="GO" id="GO:0005737">
    <property type="term" value="C:cytoplasm"/>
    <property type="evidence" value="ECO:0007669"/>
    <property type="project" value="UniProtKB-SubCell"/>
</dbReference>
<feature type="compositionally biased region" description="Pro residues" evidence="10">
    <location>
        <begin position="78"/>
        <end position="90"/>
    </location>
</feature>
<dbReference type="PANTHER" id="PTHR43134">
    <property type="entry name" value="SIGNAL RECOGNITION PARTICLE RECEPTOR SUBUNIT ALPHA"/>
    <property type="match status" value="1"/>
</dbReference>
<keyword evidence="5 9" id="KW-0342">GTP-binding</keyword>
<evidence type="ECO:0000259" key="11">
    <source>
        <dbReference type="PROSITE" id="PS00300"/>
    </source>
</evidence>
<dbReference type="Pfam" id="PF02881">
    <property type="entry name" value="SRP54_N"/>
    <property type="match status" value="1"/>
</dbReference>
<dbReference type="RefSeq" id="WP_091212433.1">
    <property type="nucleotide sequence ID" value="NZ_FNHE01000001.1"/>
</dbReference>
<dbReference type="EC" id="3.6.5.4" evidence="9"/>
<dbReference type="Proteomes" id="UP000198680">
    <property type="component" value="Unassembled WGS sequence"/>
</dbReference>
<dbReference type="OrthoDB" id="9804720at2"/>
<evidence type="ECO:0000256" key="5">
    <source>
        <dbReference type="ARBA" id="ARBA00023134"/>
    </source>
</evidence>
<feature type="binding site" evidence="9">
    <location>
        <begin position="357"/>
        <end position="360"/>
    </location>
    <ligand>
        <name>GTP</name>
        <dbReference type="ChEBI" id="CHEBI:37565"/>
    </ligand>
</feature>
<dbReference type="InterPro" id="IPR000897">
    <property type="entry name" value="SRP54_GTPase_dom"/>
</dbReference>
<feature type="region of interest" description="Disordered" evidence="10">
    <location>
        <begin position="33"/>
        <end position="100"/>
    </location>
</feature>
<keyword evidence="7 9" id="KW-0675">Receptor</keyword>
<dbReference type="GO" id="GO:0006614">
    <property type="term" value="P:SRP-dependent cotranslational protein targeting to membrane"/>
    <property type="evidence" value="ECO:0007669"/>
    <property type="project" value="InterPro"/>
</dbReference>
<evidence type="ECO:0000256" key="7">
    <source>
        <dbReference type="ARBA" id="ARBA00023170"/>
    </source>
</evidence>
<dbReference type="SMART" id="SM00963">
    <property type="entry name" value="SRP54_N"/>
    <property type="match status" value="1"/>
</dbReference>
<dbReference type="SMART" id="SM00962">
    <property type="entry name" value="SRP54"/>
    <property type="match status" value="1"/>
</dbReference>